<evidence type="ECO:0000259" key="2">
    <source>
        <dbReference type="Pfam" id="PF13473"/>
    </source>
</evidence>
<dbReference type="AlphaFoldDB" id="A0A2T0LHR6"/>
<comment type="caution">
    <text evidence="3">The sequence shown here is derived from an EMBL/GenBank/DDBJ whole genome shotgun (WGS) entry which is preliminary data.</text>
</comment>
<dbReference type="Gene3D" id="2.60.40.420">
    <property type="entry name" value="Cupredoxins - blue copper proteins"/>
    <property type="match status" value="1"/>
</dbReference>
<dbReference type="InterPro" id="IPR008972">
    <property type="entry name" value="Cupredoxin"/>
</dbReference>
<reference evidence="3 4" key="1">
    <citation type="submission" date="2018-03" db="EMBL/GenBank/DDBJ databases">
        <title>Genomic Encyclopedia of Archaeal and Bacterial Type Strains, Phase II (KMG-II): from individual species to whole genera.</title>
        <authorList>
            <person name="Goeker M."/>
        </authorList>
    </citation>
    <scope>NUCLEOTIDE SEQUENCE [LARGE SCALE GENOMIC DNA]</scope>
    <source>
        <strain evidence="3 4">DSM 44946</strain>
    </source>
</reference>
<name>A0A2T0LHR6_9BACL</name>
<dbReference type="RefSeq" id="WP_106344281.1">
    <property type="nucleotide sequence ID" value="NZ_PVNE01000004.1"/>
</dbReference>
<protein>
    <submittedName>
        <fullName evidence="3">Cupredoxin-like domain-containing protein</fullName>
    </submittedName>
</protein>
<gene>
    <name evidence="3" type="ORF">CLV97_104144</name>
</gene>
<organism evidence="3 4">
    <name type="scientific">Planifilum fimeticola</name>
    <dbReference type="NCBI Taxonomy" id="201975"/>
    <lineage>
        <taxon>Bacteria</taxon>
        <taxon>Bacillati</taxon>
        <taxon>Bacillota</taxon>
        <taxon>Bacilli</taxon>
        <taxon>Bacillales</taxon>
        <taxon>Thermoactinomycetaceae</taxon>
        <taxon>Planifilum</taxon>
    </lineage>
</organism>
<dbReference type="SUPFAM" id="SSF49503">
    <property type="entry name" value="Cupredoxins"/>
    <property type="match status" value="1"/>
</dbReference>
<keyword evidence="1" id="KW-0472">Membrane</keyword>
<dbReference type="InterPro" id="IPR028096">
    <property type="entry name" value="EfeO_Cupredoxin"/>
</dbReference>
<feature type="domain" description="EfeO-type cupredoxin-like" evidence="2">
    <location>
        <begin position="65"/>
        <end position="132"/>
    </location>
</feature>
<accession>A0A2T0LHR6</accession>
<dbReference type="Pfam" id="PF13473">
    <property type="entry name" value="Cupredoxin_1"/>
    <property type="match status" value="1"/>
</dbReference>
<keyword evidence="1" id="KW-0812">Transmembrane</keyword>
<dbReference type="OrthoDB" id="9773354at2"/>
<evidence type="ECO:0000313" key="4">
    <source>
        <dbReference type="Proteomes" id="UP000237797"/>
    </source>
</evidence>
<keyword evidence="4" id="KW-1185">Reference proteome</keyword>
<sequence length="149" mass="16805">MTTPRQWLALTIAFLLVLIGTTVLLVPWFDDRTVIQEWTQTPEKTFHLVTVEYKSEVNGREIEAYRWDPGSIVVNKGDRVNLVLHGIHGKAHNFSLSEFGVSGVVRKGEKTRVSFLADKPGTYQLICHDHATAENNGPMIAYITVLDEK</sequence>
<dbReference type="Proteomes" id="UP000237797">
    <property type="component" value="Unassembled WGS sequence"/>
</dbReference>
<proteinExistence type="predicted"/>
<keyword evidence="1" id="KW-1133">Transmembrane helix</keyword>
<feature type="transmembrane region" description="Helical" evidence="1">
    <location>
        <begin position="7"/>
        <end position="29"/>
    </location>
</feature>
<dbReference type="EMBL" id="PVNE01000004">
    <property type="protein sequence ID" value="PRX41904.1"/>
    <property type="molecule type" value="Genomic_DNA"/>
</dbReference>
<evidence type="ECO:0000313" key="3">
    <source>
        <dbReference type="EMBL" id="PRX41904.1"/>
    </source>
</evidence>
<evidence type="ECO:0000256" key="1">
    <source>
        <dbReference type="SAM" id="Phobius"/>
    </source>
</evidence>